<evidence type="ECO:0000259" key="13">
    <source>
        <dbReference type="PROSITE" id="PS50157"/>
    </source>
</evidence>
<reference evidence="14" key="2">
    <citation type="submission" date="2025-08" db="UniProtKB">
        <authorList>
            <consortium name="Ensembl"/>
        </authorList>
    </citation>
    <scope>IDENTIFICATION</scope>
</reference>
<dbReference type="InterPro" id="IPR013087">
    <property type="entry name" value="Znf_C2H2_type"/>
</dbReference>
<keyword evidence="9" id="KW-0539">Nucleus</keyword>
<dbReference type="Proteomes" id="UP000694402">
    <property type="component" value="Unassembled WGS sequence"/>
</dbReference>
<dbReference type="PANTHER" id="PTHR23226">
    <property type="entry name" value="ZINC FINGER AND SCAN DOMAIN-CONTAINING"/>
    <property type="match status" value="1"/>
</dbReference>
<gene>
    <name evidence="14" type="primary">LOC112230060</name>
</gene>
<dbReference type="GO" id="GO:0008270">
    <property type="term" value="F:zinc ion binding"/>
    <property type="evidence" value="ECO:0007669"/>
    <property type="project" value="UniProtKB-KW"/>
</dbReference>
<keyword evidence="5" id="KW-0677">Repeat</keyword>
<dbReference type="PROSITE" id="PS50157">
    <property type="entry name" value="ZINC_FINGER_C2H2_2"/>
    <property type="match status" value="3"/>
</dbReference>
<reference evidence="14" key="3">
    <citation type="submission" date="2025-09" db="UniProtKB">
        <authorList>
            <consortium name="Ensembl"/>
        </authorList>
    </citation>
    <scope>IDENTIFICATION</scope>
</reference>
<protein>
    <recommendedName>
        <fullName evidence="10">Wilms tumor protein homolog</fullName>
    </recommendedName>
</protein>
<evidence type="ECO:0000256" key="9">
    <source>
        <dbReference type="ARBA" id="ARBA00023242"/>
    </source>
</evidence>
<dbReference type="PROSITE" id="PS00028">
    <property type="entry name" value="ZINC_FINGER_C2H2_1"/>
    <property type="match status" value="2"/>
</dbReference>
<proteinExistence type="predicted"/>
<keyword evidence="4" id="KW-0479">Metal-binding</keyword>
<sequence>MSSINYSPPVKEEEVCWEAKEALVKEEAEEEDVTVKKEGEAVTVKEEEKDVSVKEEEDAFRVKEEEAGTVKEEEAEKEEDAVFEVEEKERILTEESGDLITTRGRCDHRGSSGESQQHHDAEEAEKSLSRSEHLKKHQQRHTGKKPHCCSDCGKRFKSSSELKNHQRVHTGEKPYSCNQCGKSFTHSSNLKTHQRTHTRDKPYSCEQCGKSFTQLISSNQAAYLLQIQSSQPGAGERCEYRGSSGEPQKLHDADEAEVSLQIRTPRNTSRDPQEINYTAALTVGNIANLHQNLKITSEYTQERNLIVVINVGRFLLNLAI</sequence>
<feature type="compositionally biased region" description="Basic residues" evidence="12">
    <location>
        <begin position="133"/>
        <end position="147"/>
    </location>
</feature>
<keyword evidence="15" id="KW-1185">Reference proteome</keyword>
<keyword evidence="7" id="KW-0862">Zinc</keyword>
<dbReference type="SUPFAM" id="SSF57667">
    <property type="entry name" value="beta-beta-alpha zinc fingers"/>
    <property type="match status" value="2"/>
</dbReference>
<evidence type="ECO:0000256" key="11">
    <source>
        <dbReference type="PROSITE-ProRule" id="PRU00042"/>
    </source>
</evidence>
<dbReference type="AlphaFoldDB" id="A0AAZ3RGU1"/>
<feature type="compositionally biased region" description="Basic and acidic residues" evidence="12">
    <location>
        <begin position="104"/>
        <end position="132"/>
    </location>
</feature>
<dbReference type="InterPro" id="IPR036236">
    <property type="entry name" value="Znf_C2H2_sf"/>
</dbReference>
<evidence type="ECO:0000256" key="2">
    <source>
        <dbReference type="ARBA" id="ARBA00004642"/>
    </source>
</evidence>
<feature type="domain" description="C2H2-type" evidence="13">
    <location>
        <begin position="119"/>
        <end position="146"/>
    </location>
</feature>
<evidence type="ECO:0000256" key="10">
    <source>
        <dbReference type="ARBA" id="ARBA00069242"/>
    </source>
</evidence>
<evidence type="ECO:0000256" key="5">
    <source>
        <dbReference type="ARBA" id="ARBA00022737"/>
    </source>
</evidence>
<accession>A0AAZ3RGU1</accession>
<dbReference type="GO" id="GO:0005730">
    <property type="term" value="C:nucleolus"/>
    <property type="evidence" value="ECO:0007669"/>
    <property type="project" value="UniProtKB-SubCell"/>
</dbReference>
<evidence type="ECO:0000256" key="7">
    <source>
        <dbReference type="ARBA" id="ARBA00022833"/>
    </source>
</evidence>
<evidence type="ECO:0000256" key="4">
    <source>
        <dbReference type="ARBA" id="ARBA00022723"/>
    </source>
</evidence>
<feature type="domain" description="C2H2-type" evidence="13">
    <location>
        <begin position="175"/>
        <end position="202"/>
    </location>
</feature>
<evidence type="ECO:0000256" key="6">
    <source>
        <dbReference type="ARBA" id="ARBA00022771"/>
    </source>
</evidence>
<keyword evidence="3" id="KW-1017">Isopeptide bond</keyword>
<feature type="region of interest" description="Disordered" evidence="12">
    <location>
        <begin position="28"/>
        <end position="148"/>
    </location>
</feature>
<evidence type="ECO:0000256" key="8">
    <source>
        <dbReference type="ARBA" id="ARBA00022843"/>
    </source>
</evidence>
<dbReference type="FunFam" id="3.30.160.60:FF:000063">
    <property type="entry name" value="Wilms tumor 1-KTS isoform"/>
    <property type="match status" value="1"/>
</dbReference>
<dbReference type="FunFam" id="3.30.160.60:FF:000358">
    <property type="entry name" value="zinc finger protein 24"/>
    <property type="match status" value="1"/>
</dbReference>
<keyword evidence="8" id="KW-0832">Ubl conjugation</keyword>
<evidence type="ECO:0000256" key="3">
    <source>
        <dbReference type="ARBA" id="ARBA00022499"/>
    </source>
</evidence>
<evidence type="ECO:0000256" key="1">
    <source>
        <dbReference type="ARBA" id="ARBA00004604"/>
    </source>
</evidence>
<dbReference type="GO" id="GO:0000981">
    <property type="term" value="F:DNA-binding transcription factor activity, RNA polymerase II-specific"/>
    <property type="evidence" value="ECO:0007669"/>
    <property type="project" value="TreeGrafter"/>
</dbReference>
<dbReference type="PANTHER" id="PTHR23226:SF416">
    <property type="entry name" value="FI01424P"/>
    <property type="match status" value="1"/>
</dbReference>
<keyword evidence="6 11" id="KW-0863">Zinc-finger</keyword>
<dbReference type="Ensembl" id="ENSOTST00005162709.1">
    <property type="protein sequence ID" value="ENSOTSP00005140213.1"/>
    <property type="gene ID" value="ENSOTSG00005058854.1"/>
</dbReference>
<comment type="subcellular location">
    <subcellularLocation>
        <location evidence="1">Nucleus</location>
        <location evidence="1">Nucleolus</location>
    </subcellularLocation>
    <subcellularLocation>
        <location evidence="2">Nucleus</location>
        <location evidence="2">Nucleoplasm</location>
    </subcellularLocation>
</comment>
<organism evidence="14 15">
    <name type="scientific">Oncorhynchus tshawytscha</name>
    <name type="common">Chinook salmon</name>
    <name type="synonym">Salmo tshawytscha</name>
    <dbReference type="NCBI Taxonomy" id="74940"/>
    <lineage>
        <taxon>Eukaryota</taxon>
        <taxon>Metazoa</taxon>
        <taxon>Chordata</taxon>
        <taxon>Craniata</taxon>
        <taxon>Vertebrata</taxon>
        <taxon>Euteleostomi</taxon>
        <taxon>Actinopterygii</taxon>
        <taxon>Neopterygii</taxon>
        <taxon>Teleostei</taxon>
        <taxon>Protacanthopterygii</taxon>
        <taxon>Salmoniformes</taxon>
        <taxon>Salmonidae</taxon>
        <taxon>Salmoninae</taxon>
        <taxon>Oncorhynchus</taxon>
    </lineage>
</organism>
<dbReference type="SMART" id="SM00355">
    <property type="entry name" value="ZnF_C2H2"/>
    <property type="match status" value="2"/>
</dbReference>
<feature type="compositionally biased region" description="Basic and acidic residues" evidence="12">
    <location>
        <begin position="33"/>
        <end position="74"/>
    </location>
</feature>
<dbReference type="GO" id="GO:0005654">
    <property type="term" value="C:nucleoplasm"/>
    <property type="evidence" value="ECO:0007669"/>
    <property type="project" value="UniProtKB-SubCell"/>
</dbReference>
<dbReference type="GeneTree" id="ENSGT01150000286934"/>
<name>A0AAZ3RGU1_ONCTS</name>
<dbReference type="Pfam" id="PF00096">
    <property type="entry name" value="zf-C2H2"/>
    <property type="match status" value="2"/>
</dbReference>
<dbReference type="GO" id="GO:0000978">
    <property type="term" value="F:RNA polymerase II cis-regulatory region sequence-specific DNA binding"/>
    <property type="evidence" value="ECO:0007669"/>
    <property type="project" value="TreeGrafter"/>
</dbReference>
<evidence type="ECO:0000313" key="15">
    <source>
        <dbReference type="Proteomes" id="UP000694402"/>
    </source>
</evidence>
<feature type="compositionally biased region" description="Acidic residues" evidence="12">
    <location>
        <begin position="75"/>
        <end position="84"/>
    </location>
</feature>
<evidence type="ECO:0000256" key="12">
    <source>
        <dbReference type="SAM" id="MobiDB-lite"/>
    </source>
</evidence>
<reference evidence="15" key="1">
    <citation type="journal article" date="2018" name="PLoS ONE">
        <title>Chinook salmon (Oncorhynchus tshawytscha) genome and transcriptome.</title>
        <authorList>
            <person name="Christensen K.A."/>
            <person name="Leong J.S."/>
            <person name="Sakhrani D."/>
            <person name="Biagi C.A."/>
            <person name="Minkley D.R."/>
            <person name="Withler R.E."/>
            <person name="Rondeau E.B."/>
            <person name="Koop B.F."/>
            <person name="Devlin R.H."/>
        </authorList>
    </citation>
    <scope>NUCLEOTIDE SEQUENCE [LARGE SCALE GENOMIC DNA]</scope>
</reference>
<dbReference type="Gene3D" id="3.30.160.60">
    <property type="entry name" value="Classic Zinc Finger"/>
    <property type="match status" value="4"/>
</dbReference>
<feature type="domain" description="C2H2-type" evidence="13">
    <location>
        <begin position="147"/>
        <end position="174"/>
    </location>
</feature>
<evidence type="ECO:0000313" key="14">
    <source>
        <dbReference type="Ensembl" id="ENSOTSP00005140213.1"/>
    </source>
</evidence>
<dbReference type="FunFam" id="3.30.160.60:FF:000100">
    <property type="entry name" value="Zinc finger 45-like"/>
    <property type="match status" value="1"/>
</dbReference>